<sequence length="672" mass="72648">MAASRRSQPALSVNLPQPASPAALPDLPPISALFLIDFDVKAGYTIVWKRAVEGLELEGAVEYKSLPSGLHTVSSDLIYFVHDGAHAGLSAFVNIPTEDEEMRHARMIAVGVLVPLSYGRLGRAWRHAEGLQAIASKLADDREQTQLLEEYWDKNGARETSVPQPLKETALASPAFSFRTLRPGLSRGHSRNRSASDGNALIPPNQRLSPFHPAWSLTSLLDTFGPLIFAIHRAALLRKRILISCHAPVHEICNFVYDISVLSNIPLSVCDVIDPAAPVQRLRPLFTIGVHDISYLLEHQATLKQRSAQDNDASDPADSDDASSGWIACTTDSILALKEGLWDMLITMPAPHSSNAKEKVWPTVECPKGVPVKATQRDLRRFRSLRAGLARLAAASVSSEPVQPNLRSPRSETSDTDTPSTPVIRLSDNKPNASSSRPGTAASVRPAMTIADDEADKIVEPTTWAALAYNGFMWWASAGEKRHSDEVDEQSHDSALLADLGPPMSPAMGPAPQRRPSFGAPSASMVDSLTSLTAHQPGASGDEQGVDDDDRARIELAIIAYFHRLTTSILGVLADIVDSSDDDDLLDLDIDYSEPAVLSEGEGDDRERLLGSDEGGGGSWVRVDSDALAQMGLDIWSQSDADFVKEVVSRYFSGKMAVVLTKGVEVCGVRVC</sequence>
<gene>
    <name evidence="3" type="ORF">QBC42DRAFT_38621</name>
</gene>
<proteinExistence type="predicted"/>
<dbReference type="InterPro" id="IPR018626">
    <property type="entry name" value="LCHN/Anr2"/>
</dbReference>
<feature type="region of interest" description="Disordered" evidence="1">
    <location>
        <begin position="501"/>
        <end position="524"/>
    </location>
</feature>
<organism evidence="3 4">
    <name type="scientific">Cladorrhinum samala</name>
    <dbReference type="NCBI Taxonomy" id="585594"/>
    <lineage>
        <taxon>Eukaryota</taxon>
        <taxon>Fungi</taxon>
        <taxon>Dikarya</taxon>
        <taxon>Ascomycota</taxon>
        <taxon>Pezizomycotina</taxon>
        <taxon>Sordariomycetes</taxon>
        <taxon>Sordariomycetidae</taxon>
        <taxon>Sordariales</taxon>
        <taxon>Podosporaceae</taxon>
        <taxon>Cladorrhinum</taxon>
    </lineage>
</organism>
<reference evidence="3" key="2">
    <citation type="submission" date="2023-06" db="EMBL/GenBank/DDBJ databases">
        <authorList>
            <consortium name="Lawrence Berkeley National Laboratory"/>
            <person name="Mondo S.J."/>
            <person name="Hensen N."/>
            <person name="Bonometti L."/>
            <person name="Westerberg I."/>
            <person name="Brannstrom I.O."/>
            <person name="Guillou S."/>
            <person name="Cros-Aarteil S."/>
            <person name="Calhoun S."/>
            <person name="Haridas S."/>
            <person name="Kuo A."/>
            <person name="Pangilinan J."/>
            <person name="Riley R."/>
            <person name="Labutti K."/>
            <person name="Andreopoulos B."/>
            <person name="Lipzen A."/>
            <person name="Chen C."/>
            <person name="Yanf M."/>
            <person name="Daum C."/>
            <person name="Ng V."/>
            <person name="Clum A."/>
            <person name="Steindorff A."/>
            <person name="Ohm R."/>
            <person name="Martin F."/>
            <person name="Silar P."/>
            <person name="Natvig D."/>
            <person name="Lalanne C."/>
            <person name="Gautier V."/>
            <person name="Ament-Velasquez S.L."/>
            <person name="Kruys A."/>
            <person name="Hutchinson M.I."/>
            <person name="Powell A.J."/>
            <person name="Barry K."/>
            <person name="Miller A.N."/>
            <person name="Grigoriev I.V."/>
            <person name="Debuchy R."/>
            <person name="Gladieux P."/>
            <person name="Thoren M.H."/>
            <person name="Johannesson H."/>
        </authorList>
    </citation>
    <scope>NUCLEOTIDE SEQUENCE</scope>
    <source>
        <strain evidence="3">PSN324</strain>
    </source>
</reference>
<dbReference type="AlphaFoldDB" id="A0AAV9HDA2"/>
<feature type="domain" description="DUF4484" evidence="2">
    <location>
        <begin position="459"/>
        <end position="672"/>
    </location>
</feature>
<comment type="caution">
    <text evidence="3">The sequence shown here is derived from an EMBL/GenBank/DDBJ whole genome shotgun (WGS) entry which is preliminary data.</text>
</comment>
<dbReference type="EMBL" id="MU865115">
    <property type="protein sequence ID" value="KAK4457432.1"/>
    <property type="molecule type" value="Genomic_DNA"/>
</dbReference>
<dbReference type="InterPro" id="IPR053056">
    <property type="entry name" value="Lipid_Metab_Assoc_Protein"/>
</dbReference>
<keyword evidence="4" id="KW-1185">Reference proteome</keyword>
<evidence type="ECO:0000256" key="1">
    <source>
        <dbReference type="SAM" id="MobiDB-lite"/>
    </source>
</evidence>
<dbReference type="Proteomes" id="UP001321749">
    <property type="component" value="Unassembled WGS sequence"/>
</dbReference>
<protein>
    <recommendedName>
        <fullName evidence="2">DUF4484 domain-containing protein</fullName>
    </recommendedName>
</protein>
<feature type="region of interest" description="Disordered" evidence="1">
    <location>
        <begin position="393"/>
        <end position="448"/>
    </location>
</feature>
<reference evidence="3" key="1">
    <citation type="journal article" date="2023" name="Mol. Phylogenet. Evol.">
        <title>Genome-scale phylogeny and comparative genomics of the fungal order Sordariales.</title>
        <authorList>
            <person name="Hensen N."/>
            <person name="Bonometti L."/>
            <person name="Westerberg I."/>
            <person name="Brannstrom I.O."/>
            <person name="Guillou S."/>
            <person name="Cros-Aarteil S."/>
            <person name="Calhoun S."/>
            <person name="Haridas S."/>
            <person name="Kuo A."/>
            <person name="Mondo S."/>
            <person name="Pangilinan J."/>
            <person name="Riley R."/>
            <person name="LaButti K."/>
            <person name="Andreopoulos B."/>
            <person name="Lipzen A."/>
            <person name="Chen C."/>
            <person name="Yan M."/>
            <person name="Daum C."/>
            <person name="Ng V."/>
            <person name="Clum A."/>
            <person name="Steindorff A."/>
            <person name="Ohm R.A."/>
            <person name="Martin F."/>
            <person name="Silar P."/>
            <person name="Natvig D.O."/>
            <person name="Lalanne C."/>
            <person name="Gautier V."/>
            <person name="Ament-Velasquez S.L."/>
            <person name="Kruys A."/>
            <person name="Hutchinson M.I."/>
            <person name="Powell A.J."/>
            <person name="Barry K."/>
            <person name="Miller A.N."/>
            <person name="Grigoriev I.V."/>
            <person name="Debuchy R."/>
            <person name="Gladieux P."/>
            <person name="Hiltunen Thoren M."/>
            <person name="Johannesson H."/>
        </authorList>
    </citation>
    <scope>NUCLEOTIDE SEQUENCE</scope>
    <source>
        <strain evidence="3">PSN324</strain>
    </source>
</reference>
<dbReference type="GO" id="GO:0005811">
    <property type="term" value="C:lipid droplet"/>
    <property type="evidence" value="ECO:0007669"/>
    <property type="project" value="TreeGrafter"/>
</dbReference>
<dbReference type="PANTHER" id="PTHR28153:SF1">
    <property type="entry name" value="DUF4484 DOMAIN-CONTAINING PROTEIN"/>
    <property type="match status" value="1"/>
</dbReference>
<name>A0AAV9HDA2_9PEZI</name>
<dbReference type="Pfam" id="PF09804">
    <property type="entry name" value="DENND11"/>
    <property type="match status" value="1"/>
</dbReference>
<feature type="compositionally biased region" description="Polar residues" evidence="1">
    <location>
        <begin position="429"/>
        <end position="438"/>
    </location>
</feature>
<dbReference type="InterPro" id="IPR028115">
    <property type="entry name" value="DUF4484"/>
</dbReference>
<evidence type="ECO:0000259" key="2">
    <source>
        <dbReference type="Pfam" id="PF14831"/>
    </source>
</evidence>
<dbReference type="PANTHER" id="PTHR28153">
    <property type="entry name" value="PROTEIN, PUTATIVE-RELATED"/>
    <property type="match status" value="1"/>
</dbReference>
<accession>A0AAV9HDA2</accession>
<evidence type="ECO:0000313" key="4">
    <source>
        <dbReference type="Proteomes" id="UP001321749"/>
    </source>
</evidence>
<evidence type="ECO:0000313" key="3">
    <source>
        <dbReference type="EMBL" id="KAK4457432.1"/>
    </source>
</evidence>
<dbReference type="Pfam" id="PF14831">
    <property type="entry name" value="DUF4484"/>
    <property type="match status" value="1"/>
</dbReference>